<dbReference type="VEuPathDB" id="HostDB:ENSBTAG00000049082"/>
<dbReference type="InParanoid" id="A0A3Q1MGP6"/>
<dbReference type="GeneTree" id="ENSGT00390000011474"/>
<dbReference type="Ensembl" id="ENSBTAT00000080839.2">
    <property type="protein sequence ID" value="ENSBTAP00000070367.2"/>
    <property type="gene ID" value="ENSBTAG00000049082.2"/>
</dbReference>
<dbReference type="Pfam" id="PF14970">
    <property type="entry name" value="TEDC1"/>
    <property type="match status" value="1"/>
</dbReference>
<dbReference type="AlphaFoldDB" id="A0A3Q1MGP6"/>
<feature type="region of interest" description="Disordered" evidence="1">
    <location>
        <begin position="342"/>
        <end position="383"/>
    </location>
</feature>
<organism evidence="3 4">
    <name type="scientific">Bos taurus</name>
    <name type="common">Bovine</name>
    <dbReference type="NCBI Taxonomy" id="9913"/>
    <lineage>
        <taxon>Eukaryota</taxon>
        <taxon>Metazoa</taxon>
        <taxon>Chordata</taxon>
        <taxon>Craniata</taxon>
        <taxon>Vertebrata</taxon>
        <taxon>Euteleostomi</taxon>
        <taxon>Mammalia</taxon>
        <taxon>Eutheria</taxon>
        <taxon>Laurasiatheria</taxon>
        <taxon>Artiodactyla</taxon>
        <taxon>Ruminantia</taxon>
        <taxon>Pecora</taxon>
        <taxon>Bovidae</taxon>
        <taxon>Bovinae</taxon>
        <taxon>Bos</taxon>
    </lineage>
</organism>
<keyword evidence="4" id="KW-1185">Reference proteome</keyword>
<evidence type="ECO:0000259" key="2">
    <source>
        <dbReference type="Pfam" id="PF14970"/>
    </source>
</evidence>
<proteinExistence type="predicted"/>
<reference evidence="3" key="2">
    <citation type="submission" date="2025-08" db="UniProtKB">
        <authorList>
            <consortium name="Ensembl"/>
        </authorList>
    </citation>
    <scope>IDENTIFICATION</scope>
    <source>
        <strain evidence="3">Hereford</strain>
    </source>
</reference>
<reference evidence="3" key="1">
    <citation type="submission" date="2018-03" db="EMBL/GenBank/DDBJ databases">
        <title>ARS-UCD1.2.</title>
        <authorList>
            <person name="Rosen B.D."/>
            <person name="Bickhart D.M."/>
            <person name="Koren S."/>
            <person name="Schnabel R.D."/>
            <person name="Hall R."/>
            <person name="Zimin A."/>
            <person name="Dreischer C."/>
            <person name="Schultheiss S."/>
            <person name="Schroeder S.G."/>
            <person name="Elsik C.G."/>
            <person name="Couldrey C."/>
            <person name="Liu G.E."/>
            <person name="Van Tassell C.P."/>
            <person name="Phillippy A.M."/>
            <person name="Smith T.P.L."/>
            <person name="Medrano J.F."/>
        </authorList>
    </citation>
    <scope>NUCLEOTIDE SEQUENCE [LARGE SCALE GENOMIC DNA]</scope>
    <source>
        <strain evidence="3">Hereford</strain>
    </source>
</reference>
<protein>
    <submittedName>
        <fullName evidence="3">Tubulin epsilon and delta complex 1</fullName>
    </submittedName>
</protein>
<accession>A0A3Q1MGP6</accession>
<evidence type="ECO:0000313" key="4">
    <source>
        <dbReference type="Proteomes" id="UP000009136"/>
    </source>
</evidence>
<evidence type="ECO:0000313" key="3">
    <source>
        <dbReference type="Ensembl" id="ENSBTAP00000070367.2"/>
    </source>
</evidence>
<evidence type="ECO:0000256" key="1">
    <source>
        <dbReference type="SAM" id="MobiDB-lite"/>
    </source>
</evidence>
<dbReference type="InterPro" id="IPR027996">
    <property type="entry name" value="TEDC1_dom"/>
</dbReference>
<sequence>MGRRRLRRPDPADAARALPEAIAALSRTLPAAPSPETFRRAKFDHPEAAPALWRLLFRVLSPLPADGASASLALEAQARWVKSALRSQGYPRRALVQLPDDGSQGGRELLLALAWLLARGPLPERLLTQSHVRLGDEIPVCECEALASPGLPAPSVEAEGCVDIRHLQWLMGKLRLQWRNLMASQQEQCALLGKIHSYTRGCHSDRSLGHLSVTETELLRDPEGGRQLLRRLEMENAQLEAALEWRHRELIFWQWMDTVLDACSPEASPLTFLPRIPEPGPGAARLLARELQTLQEELREAAEARRAAWQAVVGGHGPEWRAARRALQTAVAQDLAALQRAWEQDEGRARPHGPRRLARSLGETGPVSPKAGAQETGKKKTTNKRNSFVLPGQLFLSCHLWLFFTEVLFFRTRGLWDFSSLSRDQTCTPCTGRSSWQHVGSSVFPAARRTRAHALGARSLSRWTSREALLSIFITTVRVCVKTAPWVCCVLRSAFPPVSLISYLGFVSLPRVPPVASLQQQTLSE</sequence>
<dbReference type="PANTHER" id="PTHR35076:SF1">
    <property type="entry name" value="TUBULIN EPSILON AND DELTA COMPLEX PROTEIN 1"/>
    <property type="match status" value="1"/>
</dbReference>
<dbReference type="Proteomes" id="UP000009136">
    <property type="component" value="Chromosome 21"/>
</dbReference>
<dbReference type="InterPro" id="IPR043535">
    <property type="entry name" value="TEDC1"/>
</dbReference>
<gene>
    <name evidence="3" type="primary">TEDC1</name>
</gene>
<name>A0A3Q1MGP6_BOVIN</name>
<feature type="domain" description="Tubulin epsilon and delta complex protein 1" evidence="2">
    <location>
        <begin position="89"/>
        <end position="261"/>
    </location>
</feature>
<reference evidence="3" key="3">
    <citation type="submission" date="2025-09" db="UniProtKB">
        <authorList>
            <consortium name="Ensembl"/>
        </authorList>
    </citation>
    <scope>IDENTIFICATION</scope>
    <source>
        <strain evidence="3">Hereford</strain>
    </source>
</reference>
<dbReference type="Bgee" id="ENSBTAG00000049082">
    <property type="expression patterns" value="Expressed in conceptus and 62 other cell types or tissues"/>
</dbReference>
<dbReference type="PANTHER" id="PTHR35076">
    <property type="entry name" value="TUBULIN EPSILON AND DELTA COMPLEX PROTEIN 1"/>
    <property type="match status" value="1"/>
</dbReference>